<organism evidence="1 2">
    <name type="scientific">Mucuna pruriens</name>
    <name type="common">Velvet bean</name>
    <name type="synonym">Dolichos pruriens</name>
    <dbReference type="NCBI Taxonomy" id="157652"/>
    <lineage>
        <taxon>Eukaryota</taxon>
        <taxon>Viridiplantae</taxon>
        <taxon>Streptophyta</taxon>
        <taxon>Embryophyta</taxon>
        <taxon>Tracheophyta</taxon>
        <taxon>Spermatophyta</taxon>
        <taxon>Magnoliopsida</taxon>
        <taxon>eudicotyledons</taxon>
        <taxon>Gunneridae</taxon>
        <taxon>Pentapetalae</taxon>
        <taxon>rosids</taxon>
        <taxon>fabids</taxon>
        <taxon>Fabales</taxon>
        <taxon>Fabaceae</taxon>
        <taxon>Papilionoideae</taxon>
        <taxon>50 kb inversion clade</taxon>
        <taxon>NPAAA clade</taxon>
        <taxon>indigoferoid/millettioid clade</taxon>
        <taxon>Phaseoleae</taxon>
        <taxon>Mucuna</taxon>
    </lineage>
</organism>
<proteinExistence type="predicted"/>
<comment type="caution">
    <text evidence="1">The sequence shown here is derived from an EMBL/GenBank/DDBJ whole genome shotgun (WGS) entry which is preliminary data.</text>
</comment>
<evidence type="ECO:0000313" key="2">
    <source>
        <dbReference type="Proteomes" id="UP000257109"/>
    </source>
</evidence>
<keyword evidence="2" id="KW-1185">Reference proteome</keyword>
<evidence type="ECO:0008006" key="3">
    <source>
        <dbReference type="Google" id="ProtNLM"/>
    </source>
</evidence>
<protein>
    <recommendedName>
        <fullName evidence="3">G-patch domain-containing protein</fullName>
    </recommendedName>
</protein>
<name>A0A371ECW8_MUCPR</name>
<gene>
    <name evidence="1" type="ORF">CR513_57706</name>
</gene>
<sequence>MPVPEEYIEGDKEALKAFFQSLKIAGTASSVPENPTPTVAEDMALRVMIKEGYQPSKGLGPHLNSILGPITIQENSDKPVEDEGTEAEALVEMERWVEQERPKFQSQVEDLEGINLGDETEMREVQVGKQMPPDLRSKLVELLKEYSDVFAWSYQDMLGLDRELWNTNYPCSQLQRMRPEIALKIKEEVEKQWNVRFLAVANYPQWVANIVPLPKKDKKV</sequence>
<dbReference type="Proteomes" id="UP000257109">
    <property type="component" value="Unassembled WGS sequence"/>
</dbReference>
<dbReference type="EMBL" id="QJKJ01014689">
    <property type="protein sequence ID" value="RDX63824.1"/>
    <property type="molecule type" value="Genomic_DNA"/>
</dbReference>
<evidence type="ECO:0000313" key="1">
    <source>
        <dbReference type="EMBL" id="RDX63824.1"/>
    </source>
</evidence>
<dbReference type="AlphaFoldDB" id="A0A371ECW8"/>
<accession>A0A371ECW8</accession>
<reference evidence="1" key="1">
    <citation type="submission" date="2018-05" db="EMBL/GenBank/DDBJ databases">
        <title>Draft genome of Mucuna pruriens seed.</title>
        <authorList>
            <person name="Nnadi N.E."/>
            <person name="Vos R."/>
            <person name="Hasami M.H."/>
            <person name="Devisetty U.K."/>
            <person name="Aguiy J.C."/>
        </authorList>
    </citation>
    <scope>NUCLEOTIDE SEQUENCE [LARGE SCALE GENOMIC DNA]</scope>
    <source>
        <strain evidence="1">JCA_2017</strain>
    </source>
</reference>
<feature type="non-terminal residue" evidence="1">
    <location>
        <position position="1"/>
    </location>
</feature>